<dbReference type="InterPro" id="IPR045864">
    <property type="entry name" value="aa-tRNA-synth_II/BPL/LPL"/>
</dbReference>
<evidence type="ECO:0000313" key="7">
    <source>
        <dbReference type="EMBL" id="RDB24492.1"/>
    </source>
</evidence>
<accession>A0A369JT19</accession>
<dbReference type="GO" id="GO:0006427">
    <property type="term" value="P:histidyl-tRNA aminoacylation"/>
    <property type="evidence" value="ECO:0007669"/>
    <property type="project" value="TreeGrafter"/>
</dbReference>
<evidence type="ECO:0000256" key="2">
    <source>
        <dbReference type="ARBA" id="ARBA00012815"/>
    </source>
</evidence>
<dbReference type="Proteomes" id="UP000076154">
    <property type="component" value="Unassembled WGS sequence"/>
</dbReference>
<name>A0A369JT19_HYPMA</name>
<dbReference type="PANTHER" id="PTHR11476">
    <property type="entry name" value="HISTIDYL-TRNA SYNTHETASE"/>
    <property type="match status" value="1"/>
</dbReference>
<dbReference type="AlphaFoldDB" id="A0A369JT19"/>
<dbReference type="EMBL" id="LUEZ02000044">
    <property type="protein sequence ID" value="RDB24492.1"/>
    <property type="molecule type" value="Genomic_DNA"/>
</dbReference>
<dbReference type="InParanoid" id="A0A369JT19"/>
<evidence type="ECO:0000256" key="4">
    <source>
        <dbReference type="ARBA" id="ARBA00047639"/>
    </source>
</evidence>
<dbReference type="InterPro" id="IPR036621">
    <property type="entry name" value="Anticodon-bd_dom_sf"/>
</dbReference>
<evidence type="ECO:0000313" key="8">
    <source>
        <dbReference type="Proteomes" id="UP000076154"/>
    </source>
</evidence>
<dbReference type="Gene3D" id="3.30.930.10">
    <property type="entry name" value="Bira Bifunctional Protein, Domain 2"/>
    <property type="match status" value="1"/>
</dbReference>
<dbReference type="STRING" id="39966.A0A369JT19"/>
<keyword evidence="7" id="KW-0436">Ligase</keyword>
<dbReference type="CDD" id="cd00773">
    <property type="entry name" value="HisRS-like_core"/>
    <property type="match status" value="1"/>
</dbReference>
<keyword evidence="8" id="KW-1185">Reference proteome</keyword>
<comment type="catalytic activity">
    <reaction evidence="4">
        <text>tRNA(His) + L-histidine + ATP = L-histidyl-tRNA(His) + AMP + diphosphate + H(+)</text>
        <dbReference type="Rhea" id="RHEA:17313"/>
        <dbReference type="Rhea" id="RHEA-COMP:9665"/>
        <dbReference type="Rhea" id="RHEA-COMP:9689"/>
        <dbReference type="ChEBI" id="CHEBI:15378"/>
        <dbReference type="ChEBI" id="CHEBI:30616"/>
        <dbReference type="ChEBI" id="CHEBI:33019"/>
        <dbReference type="ChEBI" id="CHEBI:57595"/>
        <dbReference type="ChEBI" id="CHEBI:78442"/>
        <dbReference type="ChEBI" id="CHEBI:78527"/>
        <dbReference type="ChEBI" id="CHEBI:456215"/>
        <dbReference type="EC" id="6.1.1.21"/>
    </reaction>
</comment>
<dbReference type="PANTHER" id="PTHR11476:SF7">
    <property type="entry name" value="HISTIDINE--TRNA LIGASE"/>
    <property type="match status" value="1"/>
</dbReference>
<organism evidence="7 8">
    <name type="scientific">Hypsizygus marmoreus</name>
    <name type="common">White beech mushroom</name>
    <name type="synonym">Agaricus marmoreus</name>
    <dbReference type="NCBI Taxonomy" id="39966"/>
    <lineage>
        <taxon>Eukaryota</taxon>
        <taxon>Fungi</taxon>
        <taxon>Dikarya</taxon>
        <taxon>Basidiomycota</taxon>
        <taxon>Agaricomycotina</taxon>
        <taxon>Agaricomycetes</taxon>
        <taxon>Agaricomycetidae</taxon>
        <taxon>Agaricales</taxon>
        <taxon>Tricholomatineae</taxon>
        <taxon>Lyophyllaceae</taxon>
        <taxon>Hypsizygus</taxon>
    </lineage>
</organism>
<dbReference type="Gene3D" id="3.40.50.800">
    <property type="entry name" value="Anticodon-binding domain"/>
    <property type="match status" value="1"/>
</dbReference>
<evidence type="ECO:0000259" key="6">
    <source>
        <dbReference type="PROSITE" id="PS50862"/>
    </source>
</evidence>
<dbReference type="PROSITE" id="PS50862">
    <property type="entry name" value="AA_TRNA_LIGASE_II"/>
    <property type="match status" value="1"/>
</dbReference>
<evidence type="ECO:0000256" key="1">
    <source>
        <dbReference type="ARBA" id="ARBA00008226"/>
    </source>
</evidence>
<dbReference type="InterPro" id="IPR006195">
    <property type="entry name" value="aa-tRNA-synth_II"/>
</dbReference>
<dbReference type="GO" id="GO:0032543">
    <property type="term" value="P:mitochondrial translation"/>
    <property type="evidence" value="ECO:0007669"/>
    <property type="project" value="TreeGrafter"/>
</dbReference>
<dbReference type="SUPFAM" id="SSF52954">
    <property type="entry name" value="Class II aaRS ABD-related"/>
    <property type="match status" value="1"/>
</dbReference>
<protein>
    <recommendedName>
        <fullName evidence="2">histidine--tRNA ligase</fullName>
        <ecNumber evidence="2">6.1.1.21</ecNumber>
    </recommendedName>
</protein>
<dbReference type="GO" id="GO:0004821">
    <property type="term" value="F:histidine-tRNA ligase activity"/>
    <property type="evidence" value="ECO:0007669"/>
    <property type="project" value="UniProtKB-EC"/>
</dbReference>
<dbReference type="Pfam" id="PF03129">
    <property type="entry name" value="HGTP_anticodon"/>
    <property type="match status" value="1"/>
</dbReference>
<gene>
    <name evidence="7" type="primary">hts1</name>
    <name evidence="7" type="ORF">Hypma_008483</name>
</gene>
<sequence length="609" mass="66878">MLFLARTAFRAHRLPTSYRLSFISRSLQTMASTDTLQLEIDQQTALFNDLRKQNAAPALLDEAKKKLGDLKKSYALAKGAAGGAKETGKKRERLMLKTAKGTRDYGPAEMYCREHIERIVKDCFTTYGGNCLDTPVFERKDILAGKYGEDAKLIFDLMDQGGEQLALRYDHTVPLARYLAMMGGTNTHSKLWQVGKVYRRDNPVMSKGRMREFSQADFDICGLWDPMIPDAELLSLLCTILTKLDVGEFTVKVNNRKILDGIFEVCGVPPAKIRSISSAVDKLDKLPWADVKKEMTEEKGLDSASADKIGEYVKHKGGPDLLENLTADASIMANKSASEGIKEMSILFTLLGAYKILDKISFDLSLARGLDYYTGIIYEAIVEASAPPGFKAANAFATADGHPPDNPIPKRAAKKKAADGEEEEVDESQVGVGSIAAGGRYDGLVAMFSAAASAEGKKAPELPCVGVSIGLDRVFALVWPKWVEKGMRSKETMAYVMAAGDGLLEERVRLVQELREAGIKTDFLAKTKPKLPTQFAAGERDEVPFAIILGADELKAGLVTVKEQKWQLIDGKKVKIASTDKGTQVRRDGLVEWLKSTPTLTDWASGKWL</sequence>
<dbReference type="GO" id="GO:0000166">
    <property type="term" value="F:nucleotide binding"/>
    <property type="evidence" value="ECO:0007669"/>
    <property type="project" value="UniProtKB-KW"/>
</dbReference>
<dbReference type="OrthoDB" id="1906957at2759"/>
<dbReference type="Pfam" id="PF13393">
    <property type="entry name" value="tRNA-synt_His"/>
    <property type="match status" value="1"/>
</dbReference>
<evidence type="ECO:0000256" key="3">
    <source>
        <dbReference type="ARBA" id="ARBA00022741"/>
    </source>
</evidence>
<dbReference type="InterPro" id="IPR041715">
    <property type="entry name" value="HisRS-like_core"/>
</dbReference>
<evidence type="ECO:0000256" key="5">
    <source>
        <dbReference type="SAM" id="MobiDB-lite"/>
    </source>
</evidence>
<dbReference type="EC" id="6.1.1.21" evidence="2"/>
<dbReference type="SUPFAM" id="SSF55681">
    <property type="entry name" value="Class II aaRS and biotin synthetases"/>
    <property type="match status" value="1"/>
</dbReference>
<feature type="region of interest" description="Disordered" evidence="5">
    <location>
        <begin position="399"/>
        <end position="429"/>
    </location>
</feature>
<proteinExistence type="inferred from homology"/>
<keyword evidence="3" id="KW-0547">Nucleotide-binding</keyword>
<reference evidence="7" key="1">
    <citation type="submission" date="2018-04" db="EMBL/GenBank/DDBJ databases">
        <title>Whole genome sequencing of Hypsizygus marmoreus.</title>
        <authorList>
            <person name="Choi I.-G."/>
            <person name="Min B."/>
            <person name="Kim J.-G."/>
            <person name="Kim S."/>
            <person name="Oh Y.-L."/>
            <person name="Kong W.-S."/>
            <person name="Park H."/>
            <person name="Jeong J."/>
            <person name="Song E.-S."/>
        </authorList>
    </citation>
    <scope>NUCLEOTIDE SEQUENCE [LARGE SCALE GENOMIC DNA]</scope>
    <source>
        <strain evidence="7">51987-8</strain>
    </source>
</reference>
<dbReference type="GO" id="GO:0005739">
    <property type="term" value="C:mitochondrion"/>
    <property type="evidence" value="ECO:0007669"/>
    <property type="project" value="TreeGrafter"/>
</dbReference>
<dbReference type="InterPro" id="IPR004154">
    <property type="entry name" value="Anticodon-bd"/>
</dbReference>
<dbReference type="FunCoup" id="A0A369JT19">
    <property type="interactions" value="563"/>
</dbReference>
<dbReference type="GO" id="GO:0003723">
    <property type="term" value="F:RNA binding"/>
    <property type="evidence" value="ECO:0007669"/>
    <property type="project" value="TreeGrafter"/>
</dbReference>
<feature type="domain" description="Aminoacyl-transfer RNA synthetases class-II family profile" evidence="6">
    <location>
        <begin position="92"/>
        <end position="478"/>
    </location>
</feature>
<comment type="similarity">
    <text evidence="1">Belongs to the class-II aminoacyl-tRNA synthetase family.</text>
</comment>
<comment type="caution">
    <text evidence="7">The sequence shown here is derived from an EMBL/GenBank/DDBJ whole genome shotgun (WGS) entry which is preliminary data.</text>
</comment>
<dbReference type="GO" id="GO:0005829">
    <property type="term" value="C:cytosol"/>
    <property type="evidence" value="ECO:0007669"/>
    <property type="project" value="TreeGrafter"/>
</dbReference>